<dbReference type="Gene3D" id="3.10.20.30">
    <property type="match status" value="1"/>
</dbReference>
<name>A0A382RC74_9ZZZZ</name>
<reference evidence="1" key="1">
    <citation type="submission" date="2018-05" db="EMBL/GenBank/DDBJ databases">
        <authorList>
            <person name="Lanie J.A."/>
            <person name="Ng W.-L."/>
            <person name="Kazmierczak K.M."/>
            <person name="Andrzejewski T.M."/>
            <person name="Davidsen T.M."/>
            <person name="Wayne K.J."/>
            <person name="Tettelin H."/>
            <person name="Glass J.I."/>
            <person name="Rusch D."/>
            <person name="Podicherti R."/>
            <person name="Tsui H.-C.T."/>
            <person name="Winkler M.E."/>
        </authorList>
    </citation>
    <scope>NUCLEOTIDE SEQUENCE</scope>
</reference>
<dbReference type="EMBL" id="UINC01120384">
    <property type="protein sequence ID" value="SVC94832.1"/>
    <property type="molecule type" value="Genomic_DNA"/>
</dbReference>
<dbReference type="InterPro" id="IPR003749">
    <property type="entry name" value="ThiS/MoaD-like"/>
</dbReference>
<dbReference type="SUPFAM" id="SSF54285">
    <property type="entry name" value="MoaD/ThiS"/>
    <property type="match status" value="1"/>
</dbReference>
<dbReference type="NCBIfam" id="TIGR01683">
    <property type="entry name" value="thiS"/>
    <property type="match status" value="1"/>
</dbReference>
<dbReference type="InterPro" id="IPR010035">
    <property type="entry name" value="Thi_S"/>
</dbReference>
<gene>
    <name evidence="1" type="ORF">METZ01_LOCUS347686</name>
</gene>
<dbReference type="AlphaFoldDB" id="A0A382RC74"/>
<dbReference type="Pfam" id="PF02597">
    <property type="entry name" value="ThiS"/>
    <property type="match status" value="1"/>
</dbReference>
<accession>A0A382RC74</accession>
<protein>
    <recommendedName>
        <fullName evidence="2">Thiamine biosynthesis protein ThiS</fullName>
    </recommendedName>
</protein>
<dbReference type="InterPro" id="IPR012675">
    <property type="entry name" value="Beta-grasp_dom_sf"/>
</dbReference>
<proteinExistence type="predicted"/>
<dbReference type="InterPro" id="IPR016155">
    <property type="entry name" value="Mopterin_synth/thiamin_S_b"/>
</dbReference>
<dbReference type="PANTHER" id="PTHR34472">
    <property type="entry name" value="SULFUR CARRIER PROTEIN THIS"/>
    <property type="match status" value="1"/>
</dbReference>
<evidence type="ECO:0000313" key="1">
    <source>
        <dbReference type="EMBL" id="SVC94832.1"/>
    </source>
</evidence>
<evidence type="ECO:0008006" key="2">
    <source>
        <dbReference type="Google" id="ProtNLM"/>
    </source>
</evidence>
<organism evidence="1">
    <name type="scientific">marine metagenome</name>
    <dbReference type="NCBI Taxonomy" id="408172"/>
    <lineage>
        <taxon>unclassified sequences</taxon>
        <taxon>metagenomes</taxon>
        <taxon>ecological metagenomes</taxon>
    </lineage>
</organism>
<sequence>MKKINKAKIKINGKKCLINPKMTLKKVITRFKIPLDKVAIELNENIIDKKKLNKIKLNDKDKIEIVHFIGGG</sequence>
<dbReference type="PANTHER" id="PTHR34472:SF1">
    <property type="entry name" value="SULFUR CARRIER PROTEIN THIS"/>
    <property type="match status" value="1"/>
</dbReference>